<evidence type="ECO:0000313" key="3">
    <source>
        <dbReference type="EMBL" id="KAL0066212.1"/>
    </source>
</evidence>
<dbReference type="PANTHER" id="PTHR31977:SF1">
    <property type="entry name" value="UPF0696 PROTEIN C11ORF68"/>
    <property type="match status" value="1"/>
</dbReference>
<evidence type="ECO:0000256" key="2">
    <source>
        <dbReference type="SAM" id="MobiDB-lite"/>
    </source>
</evidence>
<gene>
    <name evidence="3" type="ORF">AAF712_006837</name>
</gene>
<dbReference type="Gene3D" id="3.30.760.10">
    <property type="entry name" value="RNA Cap, Translation Initiation Factor Eif4e"/>
    <property type="match status" value="1"/>
</dbReference>
<dbReference type="SUPFAM" id="SSF55418">
    <property type="entry name" value="eIF4e-like"/>
    <property type="match status" value="1"/>
</dbReference>
<protein>
    <submittedName>
        <fullName evidence="3">Uncharacterized protein</fullName>
    </submittedName>
</protein>
<dbReference type="Pfam" id="PF08939">
    <property type="entry name" value="Bles03"/>
    <property type="match status" value="1"/>
</dbReference>
<evidence type="ECO:0000256" key="1">
    <source>
        <dbReference type="ARBA" id="ARBA00010568"/>
    </source>
</evidence>
<evidence type="ECO:0000313" key="4">
    <source>
        <dbReference type="Proteomes" id="UP001437256"/>
    </source>
</evidence>
<dbReference type="PANTHER" id="PTHR31977">
    <property type="entry name" value="UPF0696 PROTEIN C11ORF68"/>
    <property type="match status" value="1"/>
</dbReference>
<accession>A0ABR2ZWZ0</accession>
<name>A0ABR2ZWZ0_9AGAR</name>
<organism evidence="3 4">
    <name type="scientific">Marasmius tenuissimus</name>
    <dbReference type="NCBI Taxonomy" id="585030"/>
    <lineage>
        <taxon>Eukaryota</taxon>
        <taxon>Fungi</taxon>
        <taxon>Dikarya</taxon>
        <taxon>Basidiomycota</taxon>
        <taxon>Agaricomycotina</taxon>
        <taxon>Agaricomycetes</taxon>
        <taxon>Agaricomycetidae</taxon>
        <taxon>Agaricales</taxon>
        <taxon>Marasmiineae</taxon>
        <taxon>Marasmiaceae</taxon>
        <taxon>Marasmius</taxon>
    </lineage>
</organism>
<comment type="caution">
    <text evidence="3">The sequence shown here is derived from an EMBL/GenBank/DDBJ whole genome shotgun (WGS) entry which is preliminary data.</text>
</comment>
<keyword evidence="4" id="KW-1185">Reference proteome</keyword>
<dbReference type="EMBL" id="JBBXMP010000038">
    <property type="protein sequence ID" value="KAL0066212.1"/>
    <property type="molecule type" value="Genomic_DNA"/>
</dbReference>
<reference evidence="3 4" key="1">
    <citation type="submission" date="2024-05" db="EMBL/GenBank/DDBJ databases">
        <title>A draft genome resource for the thread blight pathogen Marasmius tenuissimus strain MS-2.</title>
        <authorList>
            <person name="Yulfo-Soto G.E."/>
            <person name="Baruah I.K."/>
            <person name="Amoako-Attah I."/>
            <person name="Bukari Y."/>
            <person name="Meinhardt L.W."/>
            <person name="Bailey B.A."/>
            <person name="Cohen S.P."/>
        </authorList>
    </citation>
    <scope>NUCLEOTIDE SEQUENCE [LARGE SCALE GENOMIC DNA]</scope>
    <source>
        <strain evidence="3 4">MS-2</strain>
    </source>
</reference>
<feature type="region of interest" description="Disordered" evidence="2">
    <location>
        <begin position="1"/>
        <end position="21"/>
    </location>
</feature>
<dbReference type="InterPro" id="IPR015034">
    <property type="entry name" value="Bles03"/>
</dbReference>
<comment type="similarity">
    <text evidence="1">Belongs to the UPF0696 family.</text>
</comment>
<dbReference type="InterPro" id="IPR023398">
    <property type="entry name" value="TIF_eIF4e-like"/>
</dbReference>
<dbReference type="Proteomes" id="UP001437256">
    <property type="component" value="Unassembled WGS sequence"/>
</dbReference>
<sequence>MTFATNDTLPSSSPNAMPSGVAVTTDNSIHCEFHPENPDFHSLSEFVCNFSPSKVTGEQFEWVSVSRGSYGGCSSAYDPGQVEAMKVAFQELADAHRRDGNITLTVASLDELAKTYGVTKGKWMMFCTTAEVDATWERIVRFVCLGEAANPGGCRYARVSPNKGDDQHVISVYVDDFSNAEEVYSGREALRRIGFERPIGFKMDAYTVLGIYRKNPWGINCNRYFE</sequence>
<proteinExistence type="inferred from homology"/>